<dbReference type="GO" id="GO:0045296">
    <property type="term" value="F:cadherin binding"/>
    <property type="evidence" value="ECO:0007669"/>
    <property type="project" value="TreeGrafter"/>
</dbReference>
<dbReference type="InterPro" id="IPR039808">
    <property type="entry name" value="Cadherin"/>
</dbReference>
<organism evidence="14 15">
    <name type="scientific">Geodia barretti</name>
    <name type="common">Barrett's horny sponge</name>
    <dbReference type="NCBI Taxonomy" id="519541"/>
    <lineage>
        <taxon>Eukaryota</taxon>
        <taxon>Metazoa</taxon>
        <taxon>Porifera</taxon>
        <taxon>Demospongiae</taxon>
        <taxon>Heteroscleromorpha</taxon>
        <taxon>Tetractinellida</taxon>
        <taxon>Astrophorina</taxon>
        <taxon>Geodiidae</taxon>
        <taxon>Geodia</taxon>
    </lineage>
</organism>
<feature type="domain" description="Cadherin" evidence="13">
    <location>
        <begin position="861"/>
        <end position="959"/>
    </location>
</feature>
<dbReference type="PANTHER" id="PTHR24027:SF422">
    <property type="entry name" value="CADHERIN DOMAIN-CONTAINING PROTEIN"/>
    <property type="match status" value="1"/>
</dbReference>
<dbReference type="PANTHER" id="PTHR24027">
    <property type="entry name" value="CADHERIN-23"/>
    <property type="match status" value="1"/>
</dbReference>
<dbReference type="FunFam" id="2.60.40.60:FF:000020">
    <property type="entry name" value="Dachsous cadherin-related 1b"/>
    <property type="match status" value="2"/>
</dbReference>
<dbReference type="GO" id="GO:0007156">
    <property type="term" value="P:homophilic cell adhesion via plasma membrane adhesion molecules"/>
    <property type="evidence" value="ECO:0007669"/>
    <property type="project" value="InterPro"/>
</dbReference>
<sequence length="2561" mass="276654">MITDDDSGSFLLHSATVTILNPQDGTSEGLRLPSGETPSINITGQDHYSLTIFHEGGIPLMALQDAVREVEYFNSAEQQHETTRTIQVVVSDALTDDGVQSSIPIEILVTFVLVDDLPEVRLMDNILMYSEAQSPQQLAVAVGANIIDVDSTELSRLDVTLFADAAIDLSGDRLDVSLTEFEGIMISVPTVNTTIVLMGEASLSAYTTVLRTLTYQHTEQTGDPDAGVRTITATPYSVSGDPGIADSVMVAFTAVNNAPVVDLNGDMPGLNGSVVFQEERASPLPLTAMGADITDVDNQNLQYMVIELLNRPDGELEFISVSDTTPGPGTEYFSRIELSGPLPISDFEATLSMLTYHNLADEPDTETRIVSVEVSDGELSGRAQVEIVIAPQNDPPSVTLGASEVVYVEGAVSVRIAGGAQVTDPDSLILGYRVRPEQQFPGDVVSGPNLSYVQGSGVYVATLSPSRPEALVEILQQVTFASTAPEPTTNDRVFCISVQDMEMASSPEACVMVTVHVINDNAPEFDQLTYQAQVVENERNASVASVRATDADSANSEMILEYSIVAGDDCSSGSGSGETGPLLPETAESCKFQINPMTGEVRTTLTAPDRELRDIYTLTVSVSDGQLSSEAELVVTVTDVNDVAPVFMPETYEVAIPVGAPEGYTVAQLSVIDPDLDSDFSLIFLSMEPNIGTRVFIVDPDVPGRIILNRPERDLSPLVSQYTLIYEAVDSGLQSSPNTATVVVNITQNLQPPVFDMDMYEGMVSESAANGALVVTVTATDSDPGYHGNFTFSILDPEVPFSIDPESGVLIVSDSILIDFEEVQKYVFSVVATDTGRPQMSSSASIRVVVVNENDNPPTVDQDMYVVEVCESAPVGYEFLQLLAQDADGNTLSYNIVEMAGCIGCVAVSSTGILSVARELDYEAVRTISFSVIISDLHHFPIVDVTLNTLNDNEAAPEFVFESVVIEIRETEAVGSFLPLPEFPLAYDADGCDVDQCDGAVIISNDTCSNGSGLEYAIISGNSAGNFEIDRLLGIVSVARNLDADIGLQQVYNLTLSVSDGILSDIAYLVIIVSDTNDNLPQFENSTYSVTIPEDLPVGTIIITTVATDLDPTDTLHYSLVHENENAHFNITENGEVFVVEPLDFESISRYSLMVTVTDRPHTPNSTLVLAPLTIYISDVNDNTPLFLTQDLTLFILENSPPAIVGSVQAVDSDPVNAILQYSILSDDNGGFEIDSLTGEIQSTRPLDREFQDYYDVIVQVTDNGVPTLSANTTVRIIVDDLNESPPVFSDDTPSSISVPENADIGSIILTLTATDSDSNGIGFRILSGDNDTFSLEAPGVGVLDGSGSAFMDYTPDSFQSVDLVLIGELDYEGARAYSLVLEVFDMPDTEGGTSFSSTVEIQVFVADVNDNRPLFSEAVYTAEIQELSATGTFVTQVSATDSDSGSNAVILFDILPGNELFSIDSETGIVTVDRSELVAINLIGEQYTLTVIASNPEPPYHSSSATIIIQLLDINDNAPFFPTGDIVFSIAEDFTPVGLEEIGDSEMMSSSNSGSGMEETNRLVSTVVALDQDQGSNAELQFSLLSGTDRFFIDPVSGDLFLSGILDREEQDSYLIEVRVTDLGNPPLTSTASVLVVVTDINDNAPVFQQESYSSAVAENEPAFIDVIPLSATDADIDENADIVFSVIGESPIPFTVDQQSGYIQTTQPLDSETHKSYRFRVEARNGHLFSVADVSIVVLDVNEFPPAIFPGFLNLSLPENTQTGTLVQVFTVSDEDSDTGAESDISLRPSTNLFSLDNSGRLLVASLIDYEVLQSVSFTVVARNFAPPHFEGATDVFISIENENDNPPIVGFGVSSVSYDELIQRQVMLDIEVTILDADGRDTTRLIDGIIKFENAPIEPSFAYEPLTSGNLEPQFECELEVNKLLKFSPCRIPEIFVLSRYTPDGLQLRGGLRVGVEVVGDSIIFDASLQQYALYIGEIGTLETNGLTISTWIWFQPRSSSGPQAILSKFSSSQLLYGIFCYSDGSLVFNFTSDGSAESVGFAGGCSALEGAWHHLGIVVDNTKIQWYLNLFIDGVTYGSVEIPRPFDSTGGLLLGASRDFQNSPTTNFFNGRVHMLLVSRSSSTLNNLNCVIGCGLVLISTQQDSPITHYYNYSERALIAIGTQPVAAYEEFLNSLTLVLPFTEPRISQYMLSYTVQDEVFNCLPTFIDIVVIPSNDFQPEISLNGTGSRDYSTVFVEESGPIALVNTATFYLRDMDLIEFPYVVTARIVDPLQPFTEEILAVQNVPAGMNISYTPEHTLTLTGLLPLPMFEAVTRTLTYDNTADEPLGASREIMITVSDPPMPDIFARSMVEFVFVNDHPELLLVSSISEYSEGDTEMVLLRSATIEDSDSPNIYSAIVTFTPLDPGMEFLSANTANSNITAVYDLTTATLSLTGADTQQRYEDVLLRIAYEHTGMAAPTLGTRMFTFVVSDGEAESVPVFVSLFFAAVNDAPVISLTGFADSSNFTVDFVEDSNEIVSIVSPNAVIVDVDNDSLSYLKPDLTGSRTERKYQCFCG</sequence>
<evidence type="ECO:0000256" key="4">
    <source>
        <dbReference type="ARBA" id="ARBA00022729"/>
    </source>
</evidence>
<evidence type="ECO:0000256" key="12">
    <source>
        <dbReference type="PROSITE-ProRule" id="PRU00043"/>
    </source>
</evidence>
<dbReference type="Gene3D" id="2.60.120.200">
    <property type="match status" value="1"/>
</dbReference>
<feature type="domain" description="Cadherin" evidence="13">
    <location>
        <begin position="1565"/>
        <end position="1649"/>
    </location>
</feature>
<feature type="domain" description="Cadherin" evidence="13">
    <location>
        <begin position="1188"/>
        <end position="1289"/>
    </location>
</feature>
<dbReference type="FunFam" id="2.60.40.60:FF:000015">
    <property type="entry name" value="FAT atypical cadherin 1"/>
    <property type="match status" value="1"/>
</dbReference>
<evidence type="ECO:0000313" key="14">
    <source>
        <dbReference type="EMBL" id="CAI8050928.1"/>
    </source>
</evidence>
<dbReference type="Gene3D" id="2.60.40.60">
    <property type="entry name" value="Cadherins"/>
    <property type="match status" value="12"/>
</dbReference>
<feature type="domain" description="Cadherin" evidence="13">
    <location>
        <begin position="526"/>
        <end position="647"/>
    </location>
</feature>
<dbReference type="GO" id="GO:0034332">
    <property type="term" value="P:adherens junction organization"/>
    <property type="evidence" value="ECO:0007669"/>
    <property type="project" value="TreeGrafter"/>
</dbReference>
<dbReference type="CDD" id="cd11304">
    <property type="entry name" value="Cadherin_repeat"/>
    <property type="match status" value="12"/>
</dbReference>
<dbReference type="GO" id="GO:0016339">
    <property type="term" value="P:calcium-dependent cell-cell adhesion via plasma membrane cell adhesion molecules"/>
    <property type="evidence" value="ECO:0007669"/>
    <property type="project" value="TreeGrafter"/>
</dbReference>
<keyword evidence="9" id="KW-0472">Membrane</keyword>
<name>A0AA35TNK4_GEOBA</name>
<feature type="domain" description="Cadherin" evidence="13">
    <location>
        <begin position="1751"/>
        <end position="1852"/>
    </location>
</feature>
<accession>A0AA35TNK4</accession>
<keyword evidence="7" id="KW-0130">Cell adhesion</keyword>
<dbReference type="SUPFAM" id="SSF49899">
    <property type="entry name" value="Concanavalin A-like lectins/glucanases"/>
    <property type="match status" value="1"/>
</dbReference>
<dbReference type="GO" id="GO:0016477">
    <property type="term" value="P:cell migration"/>
    <property type="evidence" value="ECO:0007669"/>
    <property type="project" value="TreeGrafter"/>
</dbReference>
<gene>
    <name evidence="14" type="ORF">GBAR_LOCUS27938</name>
</gene>
<dbReference type="Proteomes" id="UP001174909">
    <property type="component" value="Unassembled WGS sequence"/>
</dbReference>
<evidence type="ECO:0000256" key="11">
    <source>
        <dbReference type="ARBA" id="ARBA00023180"/>
    </source>
</evidence>
<dbReference type="GO" id="GO:0005912">
    <property type="term" value="C:adherens junction"/>
    <property type="evidence" value="ECO:0007669"/>
    <property type="project" value="TreeGrafter"/>
</dbReference>
<dbReference type="InterPro" id="IPR015919">
    <property type="entry name" value="Cadherin-like_sf"/>
</dbReference>
<evidence type="ECO:0000256" key="2">
    <source>
        <dbReference type="ARBA" id="ARBA00022536"/>
    </source>
</evidence>
<protein>
    <submittedName>
        <fullName evidence="14">Protein dachsous</fullName>
    </submittedName>
</protein>
<keyword evidence="2" id="KW-0245">EGF-like domain</keyword>
<evidence type="ECO:0000256" key="8">
    <source>
        <dbReference type="ARBA" id="ARBA00022989"/>
    </source>
</evidence>
<dbReference type="GO" id="GO:0007043">
    <property type="term" value="P:cell-cell junction assembly"/>
    <property type="evidence" value="ECO:0007669"/>
    <property type="project" value="TreeGrafter"/>
</dbReference>
<evidence type="ECO:0000256" key="6">
    <source>
        <dbReference type="ARBA" id="ARBA00022837"/>
    </source>
</evidence>
<feature type="domain" description="Cadherin" evidence="13">
    <location>
        <begin position="648"/>
        <end position="755"/>
    </location>
</feature>
<evidence type="ECO:0000256" key="3">
    <source>
        <dbReference type="ARBA" id="ARBA00022692"/>
    </source>
</evidence>
<evidence type="ECO:0000256" key="9">
    <source>
        <dbReference type="ARBA" id="ARBA00023136"/>
    </source>
</evidence>
<keyword evidence="3" id="KW-0812">Transmembrane</keyword>
<feature type="domain" description="Cadherin" evidence="13">
    <location>
        <begin position="1084"/>
        <end position="1187"/>
    </location>
</feature>
<keyword evidence="8" id="KW-1133">Transmembrane helix</keyword>
<evidence type="ECO:0000259" key="13">
    <source>
        <dbReference type="PROSITE" id="PS50268"/>
    </source>
</evidence>
<feature type="domain" description="Cadherin" evidence="13">
    <location>
        <begin position="1417"/>
        <end position="1522"/>
    </location>
</feature>
<evidence type="ECO:0000256" key="10">
    <source>
        <dbReference type="ARBA" id="ARBA00023157"/>
    </source>
</evidence>
<dbReference type="GO" id="GO:0044331">
    <property type="term" value="P:cell-cell adhesion mediated by cadherin"/>
    <property type="evidence" value="ECO:0007669"/>
    <property type="project" value="TreeGrafter"/>
</dbReference>
<dbReference type="InterPro" id="IPR013320">
    <property type="entry name" value="ConA-like_dom_sf"/>
</dbReference>
<dbReference type="GO" id="GO:0016342">
    <property type="term" value="C:catenin complex"/>
    <property type="evidence" value="ECO:0007669"/>
    <property type="project" value="TreeGrafter"/>
</dbReference>
<keyword evidence="6 12" id="KW-0106">Calcium</keyword>
<dbReference type="SMART" id="SM00112">
    <property type="entry name" value="CA"/>
    <property type="match status" value="12"/>
</dbReference>
<dbReference type="InterPro" id="IPR020894">
    <property type="entry name" value="Cadherin_CS"/>
</dbReference>
<keyword evidence="15" id="KW-1185">Reference proteome</keyword>
<dbReference type="FunFam" id="2.60.40.60:FF:000104">
    <property type="entry name" value="cadherin-23 isoform X1"/>
    <property type="match status" value="1"/>
</dbReference>
<feature type="domain" description="Cadherin" evidence="13">
    <location>
        <begin position="960"/>
        <end position="1083"/>
    </location>
</feature>
<dbReference type="PRINTS" id="PR00205">
    <property type="entry name" value="CADHERIN"/>
</dbReference>
<proteinExistence type="predicted"/>
<comment type="subcellular location">
    <subcellularLocation>
        <location evidence="1">Membrane</location>
        <topology evidence="1">Single-pass membrane protein</topology>
    </subcellularLocation>
</comment>
<dbReference type="Pfam" id="PF00028">
    <property type="entry name" value="Cadherin"/>
    <property type="match status" value="8"/>
</dbReference>
<reference evidence="14" key="1">
    <citation type="submission" date="2023-03" db="EMBL/GenBank/DDBJ databases">
        <authorList>
            <person name="Steffen K."/>
            <person name="Cardenas P."/>
        </authorList>
    </citation>
    <scope>NUCLEOTIDE SEQUENCE</scope>
</reference>
<dbReference type="InterPro" id="IPR002126">
    <property type="entry name" value="Cadherin-like_dom"/>
</dbReference>
<keyword evidence="5" id="KW-0677">Repeat</keyword>
<feature type="domain" description="Cadherin" evidence="13">
    <location>
        <begin position="1650"/>
        <end position="1750"/>
    </location>
</feature>
<dbReference type="SUPFAM" id="SSF49313">
    <property type="entry name" value="Cadherin-like"/>
    <property type="match status" value="12"/>
</dbReference>
<evidence type="ECO:0000256" key="7">
    <source>
        <dbReference type="ARBA" id="ARBA00022889"/>
    </source>
</evidence>
<feature type="domain" description="Cadherin" evidence="13">
    <location>
        <begin position="756"/>
        <end position="860"/>
    </location>
</feature>
<feature type="domain" description="Cadherin" evidence="13">
    <location>
        <begin position="1291"/>
        <end position="1416"/>
    </location>
</feature>
<evidence type="ECO:0000313" key="15">
    <source>
        <dbReference type="Proteomes" id="UP001174909"/>
    </source>
</evidence>
<dbReference type="Pfam" id="PF13385">
    <property type="entry name" value="Laminin_G_3"/>
    <property type="match status" value="1"/>
</dbReference>
<dbReference type="GO" id="GO:0000902">
    <property type="term" value="P:cell morphogenesis"/>
    <property type="evidence" value="ECO:0007669"/>
    <property type="project" value="TreeGrafter"/>
</dbReference>
<keyword evidence="11" id="KW-0325">Glycoprotein</keyword>
<dbReference type="PROSITE" id="PS50268">
    <property type="entry name" value="CADHERIN_2"/>
    <property type="match status" value="12"/>
</dbReference>
<dbReference type="GO" id="GO:0005509">
    <property type="term" value="F:calcium ion binding"/>
    <property type="evidence" value="ECO:0007669"/>
    <property type="project" value="UniProtKB-UniRule"/>
</dbReference>
<dbReference type="PROSITE" id="PS00232">
    <property type="entry name" value="CADHERIN_1"/>
    <property type="match status" value="3"/>
</dbReference>
<evidence type="ECO:0000256" key="5">
    <source>
        <dbReference type="ARBA" id="ARBA00022737"/>
    </source>
</evidence>
<dbReference type="EMBL" id="CASHTH010003887">
    <property type="protein sequence ID" value="CAI8050928.1"/>
    <property type="molecule type" value="Genomic_DNA"/>
</dbReference>
<keyword evidence="4" id="KW-0732">Signal</keyword>
<comment type="caution">
    <text evidence="14">The sequence shown here is derived from an EMBL/GenBank/DDBJ whole genome shotgun (WGS) entry which is preliminary data.</text>
</comment>
<dbReference type="FunFam" id="2.60.40.60:FF:000024">
    <property type="entry name" value="FAT atypical cadherin 3"/>
    <property type="match status" value="1"/>
</dbReference>
<dbReference type="GO" id="GO:0008013">
    <property type="term" value="F:beta-catenin binding"/>
    <property type="evidence" value="ECO:0007669"/>
    <property type="project" value="TreeGrafter"/>
</dbReference>
<evidence type="ECO:0000256" key="1">
    <source>
        <dbReference type="ARBA" id="ARBA00004167"/>
    </source>
</evidence>
<keyword evidence="10" id="KW-1015">Disulfide bond</keyword>